<protein>
    <submittedName>
        <fullName evidence="1">Uncharacterized protein</fullName>
    </submittedName>
</protein>
<dbReference type="GeneID" id="83204593"/>
<keyword evidence="2" id="KW-1185">Reference proteome</keyword>
<proteinExistence type="predicted"/>
<evidence type="ECO:0000313" key="1">
    <source>
        <dbReference type="EMBL" id="KAJ5223452.1"/>
    </source>
</evidence>
<evidence type="ECO:0000313" key="2">
    <source>
        <dbReference type="Proteomes" id="UP001150941"/>
    </source>
</evidence>
<organism evidence="1 2">
    <name type="scientific">Penicillium chermesinum</name>
    <dbReference type="NCBI Taxonomy" id="63820"/>
    <lineage>
        <taxon>Eukaryota</taxon>
        <taxon>Fungi</taxon>
        <taxon>Dikarya</taxon>
        <taxon>Ascomycota</taxon>
        <taxon>Pezizomycotina</taxon>
        <taxon>Eurotiomycetes</taxon>
        <taxon>Eurotiomycetidae</taxon>
        <taxon>Eurotiales</taxon>
        <taxon>Aspergillaceae</taxon>
        <taxon>Penicillium</taxon>
    </lineage>
</organism>
<reference evidence="1" key="2">
    <citation type="journal article" date="2023" name="IMA Fungus">
        <title>Comparative genomic study of the Penicillium genus elucidates a diverse pangenome and 15 lateral gene transfer events.</title>
        <authorList>
            <person name="Petersen C."/>
            <person name="Sorensen T."/>
            <person name="Nielsen M.R."/>
            <person name="Sondergaard T.E."/>
            <person name="Sorensen J.L."/>
            <person name="Fitzpatrick D.A."/>
            <person name="Frisvad J.C."/>
            <person name="Nielsen K.L."/>
        </authorList>
    </citation>
    <scope>NUCLEOTIDE SEQUENCE</scope>
    <source>
        <strain evidence="1">IBT 19713</strain>
    </source>
</reference>
<gene>
    <name evidence="1" type="ORF">N7468_007994</name>
</gene>
<sequence>MIVFSWSFILVTGGPQILDFLMSSLTEFEIVPDRVLHQHIIEALVERGDDSALSTIQQMAEEQQWNTFGQDRVAEIILERRLAMRDSPMSTWNMMQAAKKQARLVASSRRILGAGFDAVSTPTQTEMALINHPARETYGNTMKTLVAKTPINLFIPLNKRLEHFIHSGHFSEATHCFWQAVDKGYAIKPIQMQLAVIATLLDKGNEGLAEARHIIKSQWPTWVNLPSPRKTPRFPIVMPLMFQRLMQVEDAYMSDSDLIKMALFDFYEICAHTDGLTVKHHAAMTAARRLIESGRSQPAVLVLTAIYLSKWRKMYGFGQVPLKMLMRAFALSRNARGVWWCMVAVLCRRERPNRYFLAEVKNLMSYMEEFFDSSALNAIDHVHDALQQKRDGAQQWSNTHRSHRERLATRSELTSPSAGTVEMDWPLDHVVKQFDEELEFDRLIGRAQFSPEDLVYWWREDRAAFLTRRQPEHPLYPSKDPSRPRV</sequence>
<name>A0A9W9NNZ0_9EURO</name>
<accession>A0A9W9NNZ0</accession>
<comment type="caution">
    <text evidence="1">The sequence shown here is derived from an EMBL/GenBank/DDBJ whole genome shotgun (WGS) entry which is preliminary data.</text>
</comment>
<dbReference type="Proteomes" id="UP001150941">
    <property type="component" value="Unassembled WGS sequence"/>
</dbReference>
<dbReference type="RefSeq" id="XP_058327635.1">
    <property type="nucleotide sequence ID" value="XM_058477290.1"/>
</dbReference>
<dbReference type="OrthoDB" id="3026777at2759"/>
<reference evidence="1" key="1">
    <citation type="submission" date="2022-11" db="EMBL/GenBank/DDBJ databases">
        <authorList>
            <person name="Petersen C."/>
        </authorList>
    </citation>
    <scope>NUCLEOTIDE SEQUENCE</scope>
    <source>
        <strain evidence="1">IBT 19713</strain>
    </source>
</reference>
<dbReference type="EMBL" id="JAPQKS010000006">
    <property type="protein sequence ID" value="KAJ5223452.1"/>
    <property type="molecule type" value="Genomic_DNA"/>
</dbReference>
<dbReference type="AlphaFoldDB" id="A0A9W9NNZ0"/>